<dbReference type="Gene3D" id="1.10.287.110">
    <property type="entry name" value="DnaJ domain"/>
    <property type="match status" value="1"/>
</dbReference>
<evidence type="ECO:0000259" key="5">
    <source>
        <dbReference type="PROSITE" id="PS50076"/>
    </source>
</evidence>
<reference evidence="7" key="2">
    <citation type="submission" date="2024-04" db="EMBL/GenBank/DDBJ databases">
        <authorList>
            <person name="Chen Y."/>
            <person name="Shah S."/>
            <person name="Dougan E. K."/>
            <person name="Thang M."/>
            <person name="Chan C."/>
        </authorList>
    </citation>
    <scope>NUCLEOTIDE SEQUENCE [LARGE SCALE GENOMIC DNA]</scope>
</reference>
<dbReference type="AlphaFoldDB" id="A0A9P1G763"/>
<evidence type="ECO:0000313" key="7">
    <source>
        <dbReference type="EMBL" id="CAL1155546.1"/>
    </source>
</evidence>
<feature type="compositionally biased region" description="Basic and acidic residues" evidence="4">
    <location>
        <begin position="17"/>
        <end position="26"/>
    </location>
</feature>
<dbReference type="PANTHER" id="PTHR44140">
    <property type="entry name" value="LD25575P"/>
    <property type="match status" value="1"/>
</dbReference>
<feature type="domain" description="J" evidence="5">
    <location>
        <begin position="252"/>
        <end position="327"/>
    </location>
</feature>
<keyword evidence="2" id="KW-0732">Signal</keyword>
<accession>A0A9P1G763</accession>
<dbReference type="EMBL" id="CAMXCT020003057">
    <property type="protein sequence ID" value="CAL1155546.1"/>
    <property type="molecule type" value="Genomic_DNA"/>
</dbReference>
<evidence type="ECO:0000256" key="1">
    <source>
        <dbReference type="ARBA" id="ARBA00004240"/>
    </source>
</evidence>
<dbReference type="GO" id="GO:0051087">
    <property type="term" value="F:protein-folding chaperone binding"/>
    <property type="evidence" value="ECO:0007669"/>
    <property type="project" value="TreeGrafter"/>
</dbReference>
<feature type="region of interest" description="Disordered" evidence="4">
    <location>
        <begin position="1"/>
        <end position="26"/>
    </location>
</feature>
<keyword evidence="9" id="KW-1185">Reference proteome</keyword>
<feature type="compositionally biased region" description="Basic and acidic residues" evidence="4">
    <location>
        <begin position="211"/>
        <end position="223"/>
    </location>
</feature>
<dbReference type="GO" id="GO:0005783">
    <property type="term" value="C:endoplasmic reticulum"/>
    <property type="evidence" value="ECO:0007669"/>
    <property type="project" value="UniProtKB-SubCell"/>
</dbReference>
<keyword evidence="3" id="KW-0256">Endoplasmic reticulum</keyword>
<evidence type="ECO:0000256" key="4">
    <source>
        <dbReference type="SAM" id="MobiDB-lite"/>
    </source>
</evidence>
<name>A0A9P1G763_9DINO</name>
<comment type="caution">
    <text evidence="6">The sequence shown here is derived from an EMBL/GenBank/DDBJ whole genome shotgun (WGS) entry which is preliminary data.</text>
</comment>
<evidence type="ECO:0000313" key="8">
    <source>
        <dbReference type="EMBL" id="CAL4789483.1"/>
    </source>
</evidence>
<evidence type="ECO:0000256" key="3">
    <source>
        <dbReference type="ARBA" id="ARBA00022824"/>
    </source>
</evidence>
<dbReference type="PRINTS" id="PR00625">
    <property type="entry name" value="JDOMAIN"/>
</dbReference>
<gene>
    <name evidence="6" type="ORF">C1SCF055_LOCUS28142</name>
</gene>
<proteinExistence type="predicted"/>
<dbReference type="EMBL" id="CAMXCT010003057">
    <property type="protein sequence ID" value="CAI4002171.1"/>
    <property type="molecule type" value="Genomic_DNA"/>
</dbReference>
<dbReference type="CDD" id="cd06257">
    <property type="entry name" value="DnaJ"/>
    <property type="match status" value="1"/>
</dbReference>
<organism evidence="6">
    <name type="scientific">Cladocopium goreaui</name>
    <dbReference type="NCBI Taxonomy" id="2562237"/>
    <lineage>
        <taxon>Eukaryota</taxon>
        <taxon>Sar</taxon>
        <taxon>Alveolata</taxon>
        <taxon>Dinophyceae</taxon>
        <taxon>Suessiales</taxon>
        <taxon>Symbiodiniaceae</taxon>
        <taxon>Cladocopium</taxon>
    </lineage>
</organism>
<dbReference type="PANTHER" id="PTHR44140:SF2">
    <property type="entry name" value="LD25575P"/>
    <property type="match status" value="1"/>
</dbReference>
<dbReference type="PROSITE" id="PS50076">
    <property type="entry name" value="DNAJ_2"/>
    <property type="match status" value="1"/>
</dbReference>
<dbReference type="Proteomes" id="UP001152797">
    <property type="component" value="Unassembled WGS sequence"/>
</dbReference>
<sequence length="875" mass="97891">MYAGTAQKQPRRQFTWKKQEDEGEAEHLENEELRGHWQNFHPLPRGAKTLADNAVECVKAMAREVLVVDVAGGNDCNDYGMAHSGPAEYLVDNSQLQAHAPGITFRFSKQLEDRDDLGELAAFGSLVLGIDEGDGWLRAQNPSGEIRFLPMEIQGVTVLSRTGAERQREALQERRRRKEEAEQHQRDLEAWQRRAADAERLHQERKRSAQAHREETEDPKADLLKPSTSGIRGRTEAVLERHYAGEEEEAPDHYQVLGVPRHASQEEISQAYRALSKLYHPDRLKSSGGMLSQAAAQRSHEQRMAALNAAKRTLSDARLRQAYDKTLPEEEAETLENAKVQAFSGDKLEEQYDFDFMGPDRPFRIAKGRAARAAKACGSRDRVRLAMDQLRGKEKMSLADKDGQIRPAGPMTPFTGLGSCADPDCVAHRLAWPQVRSRFRDFIVGRIRDAQNNVGGLSPWWNPSGFRYSSIGSGQLLFDLDLIERIRYAGVRIAQICLVDTVYAGSPPPVDIRRALREFTDWQRAASQLCRQEPAEVLVFSEVWDYYESCCESESSAFPDSERYRQPCDLLVHCDAAWPGADEELEQLAQVSLSRGGLFAQLSQQAVTDVDVAGTAGTSEVNERGHSLAPLMARAWIQMDAQGTSEASPQPSRPSQPLLVELEDEMLDRCREAIEDTKVSEPKCDLQMARILAEAREKAQQEARKRGKAADVVATKSRKAFEAPARPEEPIEISFRQSQPPFSYFNDRQSSRSRVPGKGNDIQKGKVFDSFKFLTARDDELPGPTVKAAPLKTGLTAWKVVYANPVAMRATPKATGRLVGQLHPGDVAYCNEKSRSGDWLKVEEVEGQDLRDDAWVLVDGSDFGMGILLQKVEKR</sequence>
<feature type="region of interest" description="Disordered" evidence="4">
    <location>
        <begin position="735"/>
        <end position="761"/>
    </location>
</feature>
<dbReference type="InterPro" id="IPR051727">
    <property type="entry name" value="DnaJ_C3_Co-chaperones"/>
</dbReference>
<dbReference type="Pfam" id="PF00226">
    <property type="entry name" value="DnaJ"/>
    <property type="match status" value="1"/>
</dbReference>
<feature type="compositionally biased region" description="Basic and acidic residues" evidence="4">
    <location>
        <begin position="163"/>
        <end position="202"/>
    </location>
</feature>
<evidence type="ECO:0000313" key="6">
    <source>
        <dbReference type="EMBL" id="CAI4002171.1"/>
    </source>
</evidence>
<dbReference type="InterPro" id="IPR036869">
    <property type="entry name" value="J_dom_sf"/>
</dbReference>
<reference evidence="6" key="1">
    <citation type="submission" date="2022-10" db="EMBL/GenBank/DDBJ databases">
        <authorList>
            <person name="Chen Y."/>
            <person name="Dougan E. K."/>
            <person name="Chan C."/>
            <person name="Rhodes N."/>
            <person name="Thang M."/>
        </authorList>
    </citation>
    <scope>NUCLEOTIDE SEQUENCE</scope>
</reference>
<dbReference type="GO" id="GO:0051787">
    <property type="term" value="F:misfolded protein binding"/>
    <property type="evidence" value="ECO:0007669"/>
    <property type="project" value="TreeGrafter"/>
</dbReference>
<evidence type="ECO:0000256" key="2">
    <source>
        <dbReference type="ARBA" id="ARBA00022729"/>
    </source>
</evidence>
<evidence type="ECO:0000313" key="9">
    <source>
        <dbReference type="Proteomes" id="UP001152797"/>
    </source>
</evidence>
<dbReference type="OrthoDB" id="447320at2759"/>
<dbReference type="EMBL" id="CAMXCT030003057">
    <property type="protein sequence ID" value="CAL4789483.1"/>
    <property type="molecule type" value="Genomic_DNA"/>
</dbReference>
<dbReference type="GO" id="GO:0034975">
    <property type="term" value="P:protein folding in endoplasmic reticulum"/>
    <property type="evidence" value="ECO:0007669"/>
    <property type="project" value="TreeGrafter"/>
</dbReference>
<dbReference type="SUPFAM" id="SSF46565">
    <property type="entry name" value="Chaperone J-domain"/>
    <property type="match status" value="1"/>
</dbReference>
<dbReference type="SMART" id="SM00271">
    <property type="entry name" value="DnaJ"/>
    <property type="match status" value="1"/>
</dbReference>
<feature type="region of interest" description="Disordered" evidence="4">
    <location>
        <begin position="160"/>
        <end position="230"/>
    </location>
</feature>
<dbReference type="InterPro" id="IPR001623">
    <property type="entry name" value="DnaJ_domain"/>
</dbReference>
<protein>
    <submittedName>
        <fullName evidence="8">Chaperone protein DnaJ</fullName>
    </submittedName>
</protein>
<comment type="subcellular location">
    <subcellularLocation>
        <location evidence="1">Endoplasmic reticulum</location>
    </subcellularLocation>
</comment>